<evidence type="ECO:0000256" key="7">
    <source>
        <dbReference type="ARBA" id="ARBA00023269"/>
    </source>
</evidence>
<dbReference type="PANTHER" id="PTHR23430">
    <property type="entry name" value="HISTONE H2A"/>
    <property type="match status" value="1"/>
</dbReference>
<dbReference type="InterPro" id="IPR032458">
    <property type="entry name" value="Histone_H2A_CS"/>
</dbReference>
<dbReference type="InterPro" id="IPR009072">
    <property type="entry name" value="Histone-fold"/>
</dbReference>
<reference evidence="13" key="1">
    <citation type="submission" date="2025-08" db="UniProtKB">
        <authorList>
            <consortium name="RefSeq"/>
        </authorList>
    </citation>
    <scope>IDENTIFICATION</scope>
    <source>
        <tissue evidence="13">Young leaves</tissue>
    </source>
</reference>
<evidence type="ECO:0000313" key="13">
    <source>
        <dbReference type="RefSeq" id="XP_022972735.1"/>
    </source>
</evidence>
<comment type="similarity">
    <text evidence="3 8">Belongs to the histone H2A family.</text>
</comment>
<dbReference type="InterPro" id="IPR032454">
    <property type="entry name" value="Histone_H2A_C"/>
</dbReference>
<keyword evidence="7 8" id="KW-0544">Nucleosome core</keyword>
<evidence type="ECO:0000256" key="1">
    <source>
        <dbReference type="ARBA" id="ARBA00004123"/>
    </source>
</evidence>
<dbReference type="Pfam" id="PF16211">
    <property type="entry name" value="Histone_H2A_C"/>
    <property type="match status" value="1"/>
</dbReference>
<dbReference type="GO" id="GO:0003677">
    <property type="term" value="F:DNA binding"/>
    <property type="evidence" value="ECO:0007669"/>
    <property type="project" value="UniProtKB-KW"/>
</dbReference>
<evidence type="ECO:0000256" key="2">
    <source>
        <dbReference type="ARBA" id="ARBA00004286"/>
    </source>
</evidence>
<sequence>MDSRGKGKKGAAGTNDGSDGGGVSKKKSVPRSVRAGLQFPVSRIGRYLKQGLYSERIGTGAPIYLAAVLEYLVAEVLEVAGNAAMDNKRNRITPRHIVLAVRNDEELAKLFSEVTIPFGGVVPNINPVLLPRRSEKRAAAAEEQPPSPSKKA</sequence>
<dbReference type="InterPro" id="IPR002119">
    <property type="entry name" value="Histone_H2A"/>
</dbReference>
<feature type="domain" description="Core Histone H2A/H2B/H3" evidence="10">
    <location>
        <begin position="25"/>
        <end position="102"/>
    </location>
</feature>
<dbReference type="SMART" id="SM00414">
    <property type="entry name" value="H2A"/>
    <property type="match status" value="1"/>
</dbReference>
<comment type="subunit">
    <text evidence="8">The nucleosome is a histone octamer containing two molecules each of H2A, H2B, H3 and H4 assembled in one H3-H4 heterotetramer and two H2A-H2B heterodimers. The octamer wraps approximately 147 bp of DNA.</text>
</comment>
<dbReference type="Proteomes" id="UP000504608">
    <property type="component" value="Unplaced"/>
</dbReference>
<name>A0A6J1I9I0_CUCMA</name>
<feature type="region of interest" description="Disordered" evidence="9">
    <location>
        <begin position="1"/>
        <end position="29"/>
    </location>
</feature>
<dbReference type="GO" id="GO:0046982">
    <property type="term" value="F:protein heterodimerization activity"/>
    <property type="evidence" value="ECO:0007669"/>
    <property type="project" value="InterPro"/>
</dbReference>
<evidence type="ECO:0000256" key="3">
    <source>
        <dbReference type="ARBA" id="ARBA00010691"/>
    </source>
</evidence>
<dbReference type="FunFam" id="1.10.20.10:FF:000103">
    <property type="entry name" value="Histone H2A type 1"/>
    <property type="match status" value="1"/>
</dbReference>
<dbReference type="KEGG" id="cmax:111471249"/>
<keyword evidence="6 8" id="KW-0539">Nucleus</keyword>
<evidence type="ECO:0000259" key="10">
    <source>
        <dbReference type="Pfam" id="PF00125"/>
    </source>
</evidence>
<evidence type="ECO:0000259" key="11">
    <source>
        <dbReference type="Pfam" id="PF16211"/>
    </source>
</evidence>
<dbReference type="PRINTS" id="PR00620">
    <property type="entry name" value="HISTONEH2A"/>
</dbReference>
<feature type="domain" description="Histone H2A C-terminal" evidence="11">
    <location>
        <begin position="105"/>
        <end position="138"/>
    </location>
</feature>
<dbReference type="GO" id="GO:0000786">
    <property type="term" value="C:nucleosome"/>
    <property type="evidence" value="ECO:0007669"/>
    <property type="project" value="UniProtKB-KW"/>
</dbReference>
<dbReference type="Gene3D" id="1.10.20.10">
    <property type="entry name" value="Histone, subunit A"/>
    <property type="match status" value="1"/>
</dbReference>
<evidence type="ECO:0000256" key="8">
    <source>
        <dbReference type="RuleBase" id="RU003767"/>
    </source>
</evidence>
<dbReference type="AlphaFoldDB" id="A0A6J1I9I0"/>
<dbReference type="GO" id="GO:0030527">
    <property type="term" value="F:structural constituent of chromatin"/>
    <property type="evidence" value="ECO:0007669"/>
    <property type="project" value="InterPro"/>
</dbReference>
<accession>A0A6J1I9I0</accession>
<dbReference type="RefSeq" id="XP_022972735.1">
    <property type="nucleotide sequence ID" value="XM_023116967.1"/>
</dbReference>
<evidence type="ECO:0000256" key="4">
    <source>
        <dbReference type="ARBA" id="ARBA00022454"/>
    </source>
</evidence>
<dbReference type="PROSITE" id="PS00046">
    <property type="entry name" value="HISTONE_H2A"/>
    <property type="match status" value="1"/>
</dbReference>
<evidence type="ECO:0000256" key="6">
    <source>
        <dbReference type="ARBA" id="ARBA00023242"/>
    </source>
</evidence>
<evidence type="ECO:0000313" key="12">
    <source>
        <dbReference type="Proteomes" id="UP000504608"/>
    </source>
</evidence>
<comment type="subcellular location">
    <subcellularLocation>
        <location evidence="2">Chromosome</location>
    </subcellularLocation>
    <subcellularLocation>
        <location evidence="1 8">Nucleus</location>
    </subcellularLocation>
</comment>
<keyword evidence="5 8" id="KW-0238">DNA-binding</keyword>
<gene>
    <name evidence="13" type="primary">LOC111471249</name>
</gene>
<dbReference type="Pfam" id="PF00125">
    <property type="entry name" value="Histone"/>
    <property type="match status" value="1"/>
</dbReference>
<protein>
    <recommendedName>
        <fullName evidence="8">Histone H2A</fullName>
    </recommendedName>
</protein>
<dbReference type="SUPFAM" id="SSF47113">
    <property type="entry name" value="Histone-fold"/>
    <property type="match status" value="1"/>
</dbReference>
<keyword evidence="4 8" id="KW-0158">Chromosome</keyword>
<dbReference type="GeneID" id="111471249"/>
<dbReference type="GO" id="GO:0005634">
    <property type="term" value="C:nucleus"/>
    <property type="evidence" value="ECO:0007669"/>
    <property type="project" value="UniProtKB-SubCell"/>
</dbReference>
<evidence type="ECO:0000256" key="9">
    <source>
        <dbReference type="SAM" id="MobiDB-lite"/>
    </source>
</evidence>
<dbReference type="OrthoDB" id="9421954at2759"/>
<evidence type="ECO:0000256" key="5">
    <source>
        <dbReference type="ARBA" id="ARBA00023125"/>
    </source>
</evidence>
<dbReference type="CDD" id="cd00074">
    <property type="entry name" value="HFD_H2A"/>
    <property type="match status" value="1"/>
</dbReference>
<organism evidence="12 13">
    <name type="scientific">Cucurbita maxima</name>
    <name type="common">Pumpkin</name>
    <name type="synonym">Winter squash</name>
    <dbReference type="NCBI Taxonomy" id="3661"/>
    <lineage>
        <taxon>Eukaryota</taxon>
        <taxon>Viridiplantae</taxon>
        <taxon>Streptophyta</taxon>
        <taxon>Embryophyta</taxon>
        <taxon>Tracheophyta</taxon>
        <taxon>Spermatophyta</taxon>
        <taxon>Magnoliopsida</taxon>
        <taxon>eudicotyledons</taxon>
        <taxon>Gunneridae</taxon>
        <taxon>Pentapetalae</taxon>
        <taxon>rosids</taxon>
        <taxon>fabids</taxon>
        <taxon>Cucurbitales</taxon>
        <taxon>Cucurbitaceae</taxon>
        <taxon>Cucurbiteae</taxon>
        <taxon>Cucurbita</taxon>
    </lineage>
</organism>
<dbReference type="InterPro" id="IPR007125">
    <property type="entry name" value="H2A/H2B/H3"/>
</dbReference>
<keyword evidence="12" id="KW-1185">Reference proteome</keyword>
<proteinExistence type="inferred from homology"/>